<dbReference type="PROSITE" id="PS51186">
    <property type="entry name" value="GNAT"/>
    <property type="match status" value="1"/>
</dbReference>
<dbReference type="InterPro" id="IPR016181">
    <property type="entry name" value="Acyl_CoA_acyltransferase"/>
</dbReference>
<keyword evidence="2 4" id="KW-0012">Acyltransferase</keyword>
<accession>A0ABN8BGA5</accession>
<comment type="caution">
    <text evidence="4">The sequence shown here is derived from an EMBL/GenBank/DDBJ whole genome shotgun (WGS) entry which is preliminary data.</text>
</comment>
<dbReference type="Pfam" id="PF13673">
    <property type="entry name" value="Acetyltransf_10"/>
    <property type="match status" value="1"/>
</dbReference>
<dbReference type="InterPro" id="IPR050832">
    <property type="entry name" value="Bact_Acetyltransf"/>
</dbReference>
<evidence type="ECO:0000313" key="4">
    <source>
        <dbReference type="EMBL" id="CAH0416751.1"/>
    </source>
</evidence>
<evidence type="ECO:0000259" key="3">
    <source>
        <dbReference type="PROSITE" id="PS51186"/>
    </source>
</evidence>
<proteinExistence type="predicted"/>
<dbReference type="GO" id="GO:0016746">
    <property type="term" value="F:acyltransferase activity"/>
    <property type="evidence" value="ECO:0007669"/>
    <property type="project" value="UniProtKB-KW"/>
</dbReference>
<dbReference type="SUPFAM" id="SSF55729">
    <property type="entry name" value="Acyl-CoA N-acyltransferases (Nat)"/>
    <property type="match status" value="1"/>
</dbReference>
<keyword evidence="1 4" id="KW-0808">Transferase</keyword>
<evidence type="ECO:0000256" key="2">
    <source>
        <dbReference type="ARBA" id="ARBA00023315"/>
    </source>
</evidence>
<organism evidence="4 5">
    <name type="scientific">Periweissella fabaria</name>
    <dbReference type="NCBI Taxonomy" id="546157"/>
    <lineage>
        <taxon>Bacteria</taxon>
        <taxon>Bacillati</taxon>
        <taxon>Bacillota</taxon>
        <taxon>Bacilli</taxon>
        <taxon>Lactobacillales</taxon>
        <taxon>Lactobacillaceae</taxon>
        <taxon>Periweissella</taxon>
    </lineage>
</organism>
<protein>
    <submittedName>
        <fullName evidence="4">Acetyltransferase</fullName>
        <ecNumber evidence="4">2.3.1.-</ecNumber>
    </submittedName>
</protein>
<dbReference type="CDD" id="cd04301">
    <property type="entry name" value="NAT_SF"/>
    <property type="match status" value="1"/>
</dbReference>
<dbReference type="Gene3D" id="3.40.630.30">
    <property type="match status" value="1"/>
</dbReference>
<sequence>MKINVQFGANTPTSQDALAIRKAVFVTEQGISLKDEIDHLDDQTWHYVAYLNNQPSATARVIEDAPGQWHVQRVATLASARHQGLAHAIMTRIITDATAHNINSLTLGAQITARGFYETLGFQAHGPEFIDAGIVHINMLKNI</sequence>
<feature type="domain" description="N-acetyltransferase" evidence="3">
    <location>
        <begin position="5"/>
        <end position="143"/>
    </location>
</feature>
<dbReference type="EMBL" id="CAKKNS010000004">
    <property type="protein sequence ID" value="CAH0416751.1"/>
    <property type="molecule type" value="Genomic_DNA"/>
</dbReference>
<evidence type="ECO:0000256" key="1">
    <source>
        <dbReference type="ARBA" id="ARBA00022679"/>
    </source>
</evidence>
<evidence type="ECO:0000313" key="5">
    <source>
        <dbReference type="Proteomes" id="UP000789707"/>
    </source>
</evidence>
<dbReference type="EC" id="2.3.1.-" evidence="4"/>
<dbReference type="RefSeq" id="WP_230096791.1">
    <property type="nucleotide sequence ID" value="NZ_CAKKNS010000004.1"/>
</dbReference>
<dbReference type="PANTHER" id="PTHR43877">
    <property type="entry name" value="AMINOALKYLPHOSPHONATE N-ACETYLTRANSFERASE-RELATED-RELATED"/>
    <property type="match status" value="1"/>
</dbReference>
<gene>
    <name evidence="4" type="ORF">WFA24289_01064</name>
</gene>
<name>A0ABN8BGA5_9LACO</name>
<keyword evidence="5" id="KW-1185">Reference proteome</keyword>
<dbReference type="Proteomes" id="UP000789707">
    <property type="component" value="Unassembled WGS sequence"/>
</dbReference>
<reference evidence="4 5" key="1">
    <citation type="submission" date="2021-11" db="EMBL/GenBank/DDBJ databases">
        <authorList>
            <person name="Depoorter E."/>
        </authorList>
    </citation>
    <scope>NUCLEOTIDE SEQUENCE [LARGE SCALE GENOMIC DNA]</scope>
    <source>
        <strain evidence="4 5">LMG 24289</strain>
    </source>
</reference>
<dbReference type="InterPro" id="IPR000182">
    <property type="entry name" value="GNAT_dom"/>
</dbReference>